<protein>
    <submittedName>
        <fullName evidence="2 3">Uncharacterized protein</fullName>
    </submittedName>
</protein>
<dbReference type="Proteomes" id="UP000046395">
    <property type="component" value="Unassembled WGS sequence"/>
</dbReference>
<keyword evidence="1" id="KW-1185">Reference proteome</keyword>
<proteinExistence type="predicted"/>
<name>A0A5S6Q3L8_TRIMR</name>
<dbReference type="WBParaSite" id="TMUE_2000010389.1">
    <property type="protein sequence ID" value="TMUE_2000010389.1"/>
    <property type="gene ID" value="WBGene00300977"/>
</dbReference>
<evidence type="ECO:0000313" key="1">
    <source>
        <dbReference type="Proteomes" id="UP000046395"/>
    </source>
</evidence>
<dbReference type="WBParaSite" id="TMUE_0000001826.1">
    <property type="protein sequence ID" value="TMUE_0000001826.1"/>
    <property type="gene ID" value="WBGene00297697"/>
</dbReference>
<reference evidence="2 3" key="3">
    <citation type="submission" date="2019-12" db="UniProtKB">
        <authorList>
            <consortium name="WormBaseParasite"/>
        </authorList>
    </citation>
    <scope>IDENTIFICATION</scope>
</reference>
<evidence type="ECO:0000313" key="2">
    <source>
        <dbReference type="WBParaSite" id="TMUE_0000001826.1"/>
    </source>
</evidence>
<reference evidence="1" key="2">
    <citation type="submission" date="2014-03" db="EMBL/GenBank/DDBJ databases">
        <title>The whipworm genome and dual-species transcriptomics of an intimate host-pathogen interaction.</title>
        <authorList>
            <person name="Foth B.J."/>
            <person name="Tsai I.J."/>
            <person name="Reid A.J."/>
            <person name="Bancroft A.J."/>
            <person name="Nichol S."/>
            <person name="Tracey A."/>
            <person name="Holroyd N."/>
            <person name="Cotton J.A."/>
            <person name="Stanley E.J."/>
            <person name="Zarowiecki M."/>
            <person name="Liu J.Z."/>
            <person name="Huckvale T."/>
            <person name="Cooper P.J."/>
            <person name="Grencis R.K."/>
            <person name="Berriman M."/>
        </authorList>
    </citation>
    <scope>NUCLEOTIDE SEQUENCE [LARGE SCALE GENOMIC DNA]</scope>
    <source>
        <strain evidence="1">Edinburgh</strain>
    </source>
</reference>
<sequence>MESVDTPKFLLVLPLPMSNPQCKPCAVYICGSKTDSNLIVHRQRCKLSYVNFPFSGVPTAIANNLRINNSKRARDYKFDTNSFFGRRAELHQSFSAASVGYDFGSVQSEETRIHKTTYLGSMLTSADLPWIICEPSILFTSRGFDWTMKTRHKVGLCNI</sequence>
<dbReference type="AlphaFoldDB" id="A0A5S6Q3L8"/>
<evidence type="ECO:0000313" key="3">
    <source>
        <dbReference type="WBParaSite" id="TMUE_2000010389.1"/>
    </source>
</evidence>
<accession>A0A5S6Q3L8</accession>
<reference evidence="1" key="1">
    <citation type="submission" date="2013-11" db="EMBL/GenBank/DDBJ databases">
        <authorList>
            <person name="Aslett M."/>
        </authorList>
    </citation>
    <scope>NUCLEOTIDE SEQUENCE [LARGE SCALE GENOMIC DNA]</scope>
    <source>
        <strain evidence="1">Edinburgh</strain>
    </source>
</reference>
<organism evidence="1 2">
    <name type="scientific">Trichuris muris</name>
    <name type="common">Mouse whipworm</name>
    <dbReference type="NCBI Taxonomy" id="70415"/>
    <lineage>
        <taxon>Eukaryota</taxon>
        <taxon>Metazoa</taxon>
        <taxon>Ecdysozoa</taxon>
        <taxon>Nematoda</taxon>
        <taxon>Enoplea</taxon>
        <taxon>Dorylaimia</taxon>
        <taxon>Trichinellida</taxon>
        <taxon>Trichuridae</taxon>
        <taxon>Trichuris</taxon>
    </lineage>
</organism>